<sequence>MTDRICVAQIIGSHGVHGRLRVKSFTADPEAVFTYNPLTDEAGARSFTLRMTGMGKDHFLVEAAGVKGRDAADALKGVMLFVPRDRLPGLDDEDEFYHADLIGMETVTEGPEGDAPFGTIKAIHDFGAGDVLELVHVSGKTVFVPFSRACVPVVNVKAGRVVIDPPVNLFTPARPDPEELAEMGGKLSLDDEPTDAAPAGEASEGEETGDSR</sequence>
<dbReference type="Gene3D" id="2.40.30.60">
    <property type="entry name" value="RimM"/>
    <property type="match status" value="1"/>
</dbReference>
<dbReference type="GO" id="GO:0005840">
    <property type="term" value="C:ribosome"/>
    <property type="evidence" value="ECO:0007669"/>
    <property type="project" value="InterPro"/>
</dbReference>
<evidence type="ECO:0000256" key="3">
    <source>
        <dbReference type="ARBA" id="ARBA00022552"/>
    </source>
</evidence>
<accession>A0A255Z2X1</accession>
<reference evidence="9 10" key="1">
    <citation type="submission" date="2017-07" db="EMBL/GenBank/DDBJ databases">
        <title>Niveispirillum cyanobacteriorum sp. nov., isolated from cyanobacterial aggregates in a eutrophic lake.</title>
        <authorList>
            <person name="Cai H."/>
        </authorList>
    </citation>
    <scope>NUCLEOTIDE SEQUENCE [LARGE SCALE GENOMIC DNA]</scope>
    <source>
        <strain evidence="10">TH1-14</strain>
    </source>
</reference>
<keyword evidence="2 5" id="KW-0690">Ribosome biogenesis</keyword>
<evidence type="ECO:0000313" key="10">
    <source>
        <dbReference type="Proteomes" id="UP000216998"/>
    </source>
</evidence>
<dbReference type="GO" id="GO:0005737">
    <property type="term" value="C:cytoplasm"/>
    <property type="evidence" value="ECO:0007669"/>
    <property type="project" value="UniProtKB-SubCell"/>
</dbReference>
<dbReference type="Pfam" id="PF24986">
    <property type="entry name" value="PRC_RimM"/>
    <property type="match status" value="1"/>
</dbReference>
<proteinExistence type="inferred from homology"/>
<comment type="subunit">
    <text evidence="5">Binds ribosomal protein uS19.</text>
</comment>
<evidence type="ECO:0000256" key="2">
    <source>
        <dbReference type="ARBA" id="ARBA00022517"/>
    </source>
</evidence>
<dbReference type="GO" id="GO:0042274">
    <property type="term" value="P:ribosomal small subunit biogenesis"/>
    <property type="evidence" value="ECO:0007669"/>
    <property type="project" value="UniProtKB-UniRule"/>
</dbReference>
<dbReference type="Pfam" id="PF01782">
    <property type="entry name" value="RimM"/>
    <property type="match status" value="1"/>
</dbReference>
<dbReference type="HAMAP" id="MF_00014">
    <property type="entry name" value="Ribosome_mat_RimM"/>
    <property type="match status" value="1"/>
</dbReference>
<dbReference type="InterPro" id="IPR009000">
    <property type="entry name" value="Transl_B-barrel_sf"/>
</dbReference>
<dbReference type="NCBIfam" id="TIGR02273">
    <property type="entry name" value="16S_RimM"/>
    <property type="match status" value="1"/>
</dbReference>
<evidence type="ECO:0000259" key="8">
    <source>
        <dbReference type="Pfam" id="PF24986"/>
    </source>
</evidence>
<dbReference type="InterPro" id="IPR011033">
    <property type="entry name" value="PRC_barrel-like_sf"/>
</dbReference>
<evidence type="ECO:0000256" key="5">
    <source>
        <dbReference type="HAMAP-Rule" id="MF_00014"/>
    </source>
</evidence>
<feature type="region of interest" description="Disordered" evidence="6">
    <location>
        <begin position="172"/>
        <end position="212"/>
    </location>
</feature>
<comment type="subcellular location">
    <subcellularLocation>
        <location evidence="5">Cytoplasm</location>
    </subcellularLocation>
</comment>
<comment type="similarity">
    <text evidence="5">Belongs to the RimM family.</text>
</comment>
<dbReference type="PANTHER" id="PTHR33692">
    <property type="entry name" value="RIBOSOME MATURATION FACTOR RIMM"/>
    <property type="match status" value="1"/>
</dbReference>
<keyword evidence="1 5" id="KW-0963">Cytoplasm</keyword>
<dbReference type="EMBL" id="NOXU01000024">
    <property type="protein sequence ID" value="OYQ35828.1"/>
    <property type="molecule type" value="Genomic_DNA"/>
</dbReference>
<dbReference type="InterPro" id="IPR011961">
    <property type="entry name" value="RimM"/>
</dbReference>
<evidence type="ECO:0000256" key="4">
    <source>
        <dbReference type="ARBA" id="ARBA00023186"/>
    </source>
</evidence>
<feature type="domain" description="RimM N-terminal" evidence="7">
    <location>
        <begin position="6"/>
        <end position="85"/>
    </location>
</feature>
<dbReference type="Proteomes" id="UP000216998">
    <property type="component" value="Unassembled WGS sequence"/>
</dbReference>
<dbReference type="Gene3D" id="2.30.30.240">
    <property type="entry name" value="PRC-barrel domain"/>
    <property type="match status" value="1"/>
</dbReference>
<organism evidence="9 10">
    <name type="scientific">Niveispirillum lacus</name>
    <dbReference type="NCBI Taxonomy" id="1981099"/>
    <lineage>
        <taxon>Bacteria</taxon>
        <taxon>Pseudomonadati</taxon>
        <taxon>Pseudomonadota</taxon>
        <taxon>Alphaproteobacteria</taxon>
        <taxon>Rhodospirillales</taxon>
        <taxon>Azospirillaceae</taxon>
        <taxon>Niveispirillum</taxon>
    </lineage>
</organism>
<dbReference type="RefSeq" id="WP_094454752.1">
    <property type="nucleotide sequence ID" value="NZ_NOXU01000024.1"/>
</dbReference>
<evidence type="ECO:0000256" key="1">
    <source>
        <dbReference type="ARBA" id="ARBA00022490"/>
    </source>
</evidence>
<dbReference type="SUPFAM" id="SSF50346">
    <property type="entry name" value="PRC-barrel domain"/>
    <property type="match status" value="1"/>
</dbReference>
<evidence type="ECO:0000259" key="7">
    <source>
        <dbReference type="Pfam" id="PF01782"/>
    </source>
</evidence>
<dbReference type="SUPFAM" id="SSF50447">
    <property type="entry name" value="Translation proteins"/>
    <property type="match status" value="1"/>
</dbReference>
<name>A0A255Z2X1_9PROT</name>
<protein>
    <recommendedName>
        <fullName evidence="5">Ribosome maturation factor RimM</fullName>
    </recommendedName>
</protein>
<dbReference type="OrthoDB" id="9788191at2"/>
<dbReference type="AlphaFoldDB" id="A0A255Z2X1"/>
<keyword evidence="4 5" id="KW-0143">Chaperone</keyword>
<dbReference type="InterPro" id="IPR056792">
    <property type="entry name" value="PRC_RimM"/>
</dbReference>
<feature type="domain" description="Ribosome maturation factor RimM PRC barrel" evidence="8">
    <location>
        <begin position="99"/>
        <end position="168"/>
    </location>
</feature>
<dbReference type="GO" id="GO:0043022">
    <property type="term" value="F:ribosome binding"/>
    <property type="evidence" value="ECO:0007669"/>
    <property type="project" value="InterPro"/>
</dbReference>
<keyword evidence="10" id="KW-1185">Reference proteome</keyword>
<gene>
    <name evidence="5 9" type="primary">rimM</name>
    <name evidence="9" type="ORF">CHU95_06025</name>
</gene>
<comment type="domain">
    <text evidence="5">The PRC barrel domain binds ribosomal protein uS19.</text>
</comment>
<evidence type="ECO:0000313" key="9">
    <source>
        <dbReference type="EMBL" id="OYQ35828.1"/>
    </source>
</evidence>
<evidence type="ECO:0000256" key="6">
    <source>
        <dbReference type="SAM" id="MobiDB-lite"/>
    </source>
</evidence>
<dbReference type="InterPro" id="IPR036976">
    <property type="entry name" value="RimM_N_sf"/>
</dbReference>
<dbReference type="InterPro" id="IPR002676">
    <property type="entry name" value="RimM_N"/>
</dbReference>
<comment type="caution">
    <text evidence="9">The sequence shown here is derived from an EMBL/GenBank/DDBJ whole genome shotgun (WGS) entry which is preliminary data.</text>
</comment>
<dbReference type="PANTHER" id="PTHR33692:SF1">
    <property type="entry name" value="RIBOSOME MATURATION FACTOR RIMM"/>
    <property type="match status" value="1"/>
</dbReference>
<comment type="function">
    <text evidence="5">An accessory protein needed during the final step in the assembly of 30S ribosomal subunit, possibly for assembly of the head region. Essential for efficient processing of 16S rRNA. May be needed both before and after RbfA during the maturation of 16S rRNA. It has affinity for free ribosomal 30S subunits but not for 70S ribosomes.</text>
</comment>
<dbReference type="GO" id="GO:0006364">
    <property type="term" value="P:rRNA processing"/>
    <property type="evidence" value="ECO:0007669"/>
    <property type="project" value="UniProtKB-UniRule"/>
</dbReference>
<feature type="compositionally biased region" description="Acidic residues" evidence="6">
    <location>
        <begin position="203"/>
        <end position="212"/>
    </location>
</feature>
<keyword evidence="3 5" id="KW-0698">rRNA processing</keyword>